<evidence type="ECO:0000256" key="7">
    <source>
        <dbReference type="ARBA" id="ARBA00023015"/>
    </source>
</evidence>
<dbReference type="GO" id="GO:0042803">
    <property type="term" value="F:protein homodimerization activity"/>
    <property type="evidence" value="ECO:0007669"/>
    <property type="project" value="InterPro"/>
</dbReference>
<comment type="function">
    <text evidence="1">Regulatory photoreceptor which exists in two forms that are reversibly interconvertible by light: the Pr form that absorbs maximally in the red region of the spectrum and the Pfr form that absorbs maximally in the far-red region. Photoconversion of Pr to Pfr induces an array of morphogenic responses, whereas reconversion of Pfr to Pr cancels the induction of those responses. Pfr controls the expression of a number of nuclear genes including those encoding the small subunit of ribulose-bisphosphate carboxylase, chlorophyll A/B binding protein, protochlorophyllide reductase, rRNA, etc. It also controls the expression of its own gene(s) in a negative feedback fashion.</text>
</comment>
<dbReference type="InterPro" id="IPR016132">
    <property type="entry name" value="Phyto_chromo_attachment"/>
</dbReference>
<dbReference type="CDD" id="cd00130">
    <property type="entry name" value="PAS"/>
    <property type="match status" value="2"/>
</dbReference>
<dbReference type="Gene3D" id="3.30.450.270">
    <property type="match status" value="1"/>
</dbReference>
<dbReference type="SMART" id="SM00091">
    <property type="entry name" value="PAS"/>
    <property type="match status" value="2"/>
</dbReference>
<dbReference type="GO" id="GO:0009881">
    <property type="term" value="F:photoreceptor activity"/>
    <property type="evidence" value="ECO:0007669"/>
    <property type="project" value="UniProtKB-KW"/>
</dbReference>
<dbReference type="InterPro" id="IPR013515">
    <property type="entry name" value="Phytochrome_cen-reg"/>
</dbReference>
<dbReference type="InterPro" id="IPR043150">
    <property type="entry name" value="Phytochrome_PHY_sf"/>
</dbReference>
<dbReference type="InterPro" id="IPR044767">
    <property type="entry name" value="Phy_HATPase-like"/>
</dbReference>
<dbReference type="InterPro" id="IPR005467">
    <property type="entry name" value="His_kinase_dom"/>
</dbReference>
<dbReference type="InterPro" id="IPR012129">
    <property type="entry name" value="Phytochrome_A-E"/>
</dbReference>
<dbReference type="FunCoup" id="A0A7J7DII0">
    <property type="interactions" value="633"/>
</dbReference>
<dbReference type="InterPro" id="IPR013654">
    <property type="entry name" value="PAS_2"/>
</dbReference>
<dbReference type="Gene3D" id="3.30.450.40">
    <property type="match status" value="1"/>
</dbReference>
<evidence type="ECO:0000313" key="17">
    <source>
        <dbReference type="Proteomes" id="UP000593562"/>
    </source>
</evidence>
<feature type="domain" description="PAS" evidence="15">
    <location>
        <begin position="627"/>
        <end position="697"/>
    </location>
</feature>
<comment type="subunit">
    <text evidence="3">Homodimer.</text>
</comment>
<feature type="domain" description="Histidine kinase" evidence="14">
    <location>
        <begin position="911"/>
        <end position="1132"/>
    </location>
</feature>
<dbReference type="GO" id="GO:0009585">
    <property type="term" value="P:red, far-red light phototransduction"/>
    <property type="evidence" value="ECO:0007669"/>
    <property type="project" value="InterPro"/>
</dbReference>
<name>A0A7J7DII0_TRIWF</name>
<proteinExistence type="inferred from homology"/>
<dbReference type="GO" id="GO:0017006">
    <property type="term" value="P:protein-tetrapyrrole linkage"/>
    <property type="evidence" value="ECO:0007669"/>
    <property type="project" value="InterPro"/>
</dbReference>
<dbReference type="InterPro" id="IPR000014">
    <property type="entry name" value="PAS"/>
</dbReference>
<dbReference type="InterPro" id="IPR003661">
    <property type="entry name" value="HisK_dim/P_dom"/>
</dbReference>
<dbReference type="GO" id="GO:0006355">
    <property type="term" value="P:regulation of DNA-templated transcription"/>
    <property type="evidence" value="ECO:0007669"/>
    <property type="project" value="InterPro"/>
</dbReference>
<evidence type="ECO:0000256" key="5">
    <source>
        <dbReference type="ARBA" id="ARBA00022606"/>
    </source>
</evidence>
<dbReference type="Proteomes" id="UP000593562">
    <property type="component" value="Unassembled WGS sequence"/>
</dbReference>
<dbReference type="PROSITE" id="PS00245">
    <property type="entry name" value="PHYTOCHROME_1"/>
    <property type="match status" value="1"/>
</dbReference>
<dbReference type="PROSITE" id="PS50046">
    <property type="entry name" value="PHYTOCHROME_2"/>
    <property type="match status" value="1"/>
</dbReference>
<dbReference type="CDD" id="cd16932">
    <property type="entry name" value="HATPase_Phy-like"/>
    <property type="match status" value="1"/>
</dbReference>
<accession>A0A7J7DII0</accession>
<dbReference type="Pfam" id="PF01590">
    <property type="entry name" value="GAF"/>
    <property type="match status" value="1"/>
</dbReference>
<comment type="PTM">
    <text evidence="11">Contains one covalently linked phytochromobilin chromophore.</text>
</comment>
<dbReference type="InterPro" id="IPR035965">
    <property type="entry name" value="PAS-like_dom_sf"/>
</dbReference>
<protein>
    <recommendedName>
        <fullName evidence="10">Phytochrome</fullName>
    </recommendedName>
</protein>
<dbReference type="SUPFAM" id="SSF55785">
    <property type="entry name" value="PYP-like sensor domain (PAS domain)"/>
    <property type="match status" value="3"/>
</dbReference>
<dbReference type="InterPro" id="IPR001294">
    <property type="entry name" value="Phytochrome"/>
</dbReference>
<evidence type="ECO:0000259" key="15">
    <source>
        <dbReference type="PROSITE" id="PS50112"/>
    </source>
</evidence>
<dbReference type="Pfam" id="PF08446">
    <property type="entry name" value="PAS_2"/>
    <property type="match status" value="1"/>
</dbReference>
<evidence type="ECO:0000256" key="3">
    <source>
        <dbReference type="ARBA" id="ARBA00011738"/>
    </source>
</evidence>
<feature type="compositionally biased region" description="Low complexity" evidence="12">
    <location>
        <begin position="20"/>
        <end position="31"/>
    </location>
</feature>
<dbReference type="InterPro" id="IPR003594">
    <property type="entry name" value="HATPase_dom"/>
</dbReference>
<dbReference type="SUPFAM" id="SSF55874">
    <property type="entry name" value="ATPase domain of HSP90 chaperone/DNA topoisomerase II/histidine kinase"/>
    <property type="match status" value="1"/>
</dbReference>
<evidence type="ECO:0000256" key="4">
    <source>
        <dbReference type="ARBA" id="ARBA00022543"/>
    </source>
</evidence>
<dbReference type="PRINTS" id="PR01033">
    <property type="entry name" value="PHYTOCHROME"/>
</dbReference>
<dbReference type="PROSITE" id="PS50109">
    <property type="entry name" value="HIS_KIN"/>
    <property type="match status" value="1"/>
</dbReference>
<dbReference type="AlphaFoldDB" id="A0A7J7DII0"/>
<dbReference type="SUPFAM" id="SSF55781">
    <property type="entry name" value="GAF domain-like"/>
    <property type="match status" value="2"/>
</dbReference>
<dbReference type="Pfam" id="PF02518">
    <property type="entry name" value="HATPase_c"/>
    <property type="match status" value="1"/>
</dbReference>
<evidence type="ECO:0000259" key="14">
    <source>
        <dbReference type="PROSITE" id="PS50109"/>
    </source>
</evidence>
<dbReference type="PANTHER" id="PTHR47876:SF3">
    <property type="entry name" value="PHYTOCHROME 1"/>
    <property type="match status" value="1"/>
</dbReference>
<dbReference type="InterPro" id="IPR029016">
    <property type="entry name" value="GAF-like_dom_sf"/>
</dbReference>
<reference evidence="16 17" key="1">
    <citation type="journal article" date="2020" name="Nat. Commun.">
        <title>Genome of Tripterygium wilfordii and identification of cytochrome P450 involved in triptolide biosynthesis.</title>
        <authorList>
            <person name="Tu L."/>
            <person name="Su P."/>
            <person name="Zhang Z."/>
            <person name="Gao L."/>
            <person name="Wang J."/>
            <person name="Hu T."/>
            <person name="Zhou J."/>
            <person name="Zhang Y."/>
            <person name="Zhao Y."/>
            <person name="Liu Y."/>
            <person name="Song Y."/>
            <person name="Tong Y."/>
            <person name="Lu Y."/>
            <person name="Yang J."/>
            <person name="Xu C."/>
            <person name="Jia M."/>
            <person name="Peters R.J."/>
            <person name="Huang L."/>
            <person name="Gao W."/>
        </authorList>
    </citation>
    <scope>NUCLEOTIDE SEQUENCE [LARGE SCALE GENOMIC DNA]</scope>
    <source>
        <strain evidence="17">cv. XIE 37</strain>
        <tissue evidence="16">Leaf</tissue>
    </source>
</reference>
<dbReference type="FunFam" id="3.30.450.270:FF:000001">
    <property type="entry name" value="Phytochrome"/>
    <property type="match status" value="1"/>
</dbReference>
<keyword evidence="6 10" id="KW-0157">Chromophore</keyword>
<dbReference type="InterPro" id="IPR003018">
    <property type="entry name" value="GAF"/>
</dbReference>
<evidence type="ECO:0000256" key="10">
    <source>
        <dbReference type="PIRNR" id="PIRNR000084"/>
    </source>
</evidence>
<dbReference type="SMART" id="SM00065">
    <property type="entry name" value="GAF"/>
    <property type="match status" value="1"/>
</dbReference>
<dbReference type="FunFam" id="3.30.565.10:FF:000064">
    <property type="entry name" value="Phytochrome"/>
    <property type="match status" value="1"/>
</dbReference>
<dbReference type="PROSITE" id="PS50112">
    <property type="entry name" value="PAS"/>
    <property type="match status" value="2"/>
</dbReference>
<dbReference type="Pfam" id="PF00360">
    <property type="entry name" value="PHY"/>
    <property type="match status" value="1"/>
</dbReference>
<dbReference type="PANTHER" id="PTHR47876">
    <property type="entry name" value="OS08G0260000 PROTEIN"/>
    <property type="match status" value="1"/>
</dbReference>
<dbReference type="OrthoDB" id="2015534at2759"/>
<dbReference type="Pfam" id="PF00989">
    <property type="entry name" value="PAS"/>
    <property type="match status" value="2"/>
</dbReference>
<dbReference type="InterPro" id="IPR013516">
    <property type="entry name" value="Phyto_chromo_BS"/>
</dbReference>
<gene>
    <name evidence="16" type="ORF">HS088_TW06G00336</name>
</gene>
<dbReference type="FunFam" id="3.30.450.20:FF:000039">
    <property type="entry name" value="Phytochrome"/>
    <property type="match status" value="1"/>
</dbReference>
<dbReference type="Gene3D" id="3.30.565.10">
    <property type="entry name" value="Histidine kinase-like ATPase, C-terminal domain"/>
    <property type="match status" value="1"/>
</dbReference>
<dbReference type="GO" id="GO:0000155">
    <property type="term" value="F:phosphorelay sensor kinase activity"/>
    <property type="evidence" value="ECO:0007669"/>
    <property type="project" value="InterPro"/>
</dbReference>
<keyword evidence="5 10" id="KW-0716">Sensory transduction</keyword>
<evidence type="ECO:0000259" key="13">
    <source>
        <dbReference type="PROSITE" id="PS50046"/>
    </source>
</evidence>
<organism evidence="16 17">
    <name type="scientific">Tripterygium wilfordii</name>
    <name type="common">Thunder God vine</name>
    <dbReference type="NCBI Taxonomy" id="458696"/>
    <lineage>
        <taxon>Eukaryota</taxon>
        <taxon>Viridiplantae</taxon>
        <taxon>Streptophyta</taxon>
        <taxon>Embryophyta</taxon>
        <taxon>Tracheophyta</taxon>
        <taxon>Spermatophyta</taxon>
        <taxon>Magnoliopsida</taxon>
        <taxon>eudicotyledons</taxon>
        <taxon>Gunneridae</taxon>
        <taxon>Pentapetalae</taxon>
        <taxon>rosids</taxon>
        <taxon>fabids</taxon>
        <taxon>Celastrales</taxon>
        <taxon>Celastraceae</taxon>
        <taxon>Tripterygium</taxon>
    </lineage>
</organism>
<feature type="compositionally biased region" description="Basic and acidic residues" evidence="12">
    <location>
        <begin position="1"/>
        <end position="17"/>
    </location>
</feature>
<comment type="caution">
    <text evidence="16">The sequence shown here is derived from an EMBL/GenBank/DDBJ whole genome shotgun (WGS) entry which is preliminary data.</text>
</comment>
<evidence type="ECO:0000256" key="9">
    <source>
        <dbReference type="ARBA" id="ARBA00023170"/>
    </source>
</evidence>
<feature type="domain" description="Phytochrome chromophore attachment site" evidence="13">
    <location>
        <begin position="233"/>
        <end position="402"/>
    </location>
</feature>
<keyword evidence="8 10" id="KW-0804">Transcription</keyword>
<keyword evidence="17" id="KW-1185">Reference proteome</keyword>
<dbReference type="InterPro" id="IPR013767">
    <property type="entry name" value="PAS_fold"/>
</dbReference>
<comment type="similarity">
    <text evidence="2 10">Belongs to the phytochrome family.</text>
</comment>
<dbReference type="InterPro" id="IPR036890">
    <property type="entry name" value="HATPase_C_sf"/>
</dbReference>
<evidence type="ECO:0000256" key="1">
    <source>
        <dbReference type="ARBA" id="ARBA00002479"/>
    </source>
</evidence>
<evidence type="ECO:0000256" key="11">
    <source>
        <dbReference type="PIRSR" id="PIRSR000084-50"/>
    </source>
</evidence>
<evidence type="ECO:0000256" key="2">
    <source>
        <dbReference type="ARBA" id="ARBA00008235"/>
    </source>
</evidence>
<evidence type="ECO:0000256" key="12">
    <source>
        <dbReference type="SAM" id="MobiDB-lite"/>
    </source>
</evidence>
<feature type="region of interest" description="Disordered" evidence="12">
    <location>
        <begin position="1"/>
        <end position="39"/>
    </location>
</feature>
<keyword evidence="9 10" id="KW-0675">Receptor</keyword>
<feature type="binding site" description="covalent" evidence="11">
    <location>
        <position position="338"/>
    </location>
    <ligand>
        <name>phytochromobilin</name>
        <dbReference type="ChEBI" id="CHEBI:189064"/>
    </ligand>
</feature>
<keyword evidence="7 10" id="KW-0805">Transcription regulation</keyword>
<dbReference type="PIRSF" id="PIRSF000084">
    <property type="entry name" value="Phytochrome"/>
    <property type="match status" value="1"/>
</dbReference>
<dbReference type="SMART" id="SM00387">
    <property type="entry name" value="HATPase_c"/>
    <property type="match status" value="1"/>
</dbReference>
<dbReference type="NCBIfam" id="TIGR00229">
    <property type="entry name" value="sensory_box"/>
    <property type="match status" value="2"/>
</dbReference>
<evidence type="ECO:0000256" key="6">
    <source>
        <dbReference type="ARBA" id="ARBA00022991"/>
    </source>
</evidence>
<sequence>MREDSIEEKVMQKKEGGEMSSRSNCSRSSSARSKRNDRLIAQTPIDAKLDGDFEESEHLFDYSTSVDFNVSSSTSNVPSSSVSAYLHKIQRGSLIQPFGCMIAVDEQNFKVIAYSENTLEMLDLAPHAVPSIEQQDALTFGIDARMLFRSPGAGALQKAANFEEVNLLNPILLHCRTSGKPFYAILHRIDVGLVIDLEPVNPADVPITAAGALKSYKLAAKAISRLQSLPSGNMLLICDVLVKEVSELTGYDRVMVYKFHDDDHGEVVAEYCRPDLEPYLGLHYPATDIPQASRFLFLKNKVRMICDCLAPPVKVLQENRLAQPLSLCGSTLRSPHGCHAQYMANMGSIASLVMSVTINEDDDETNSDQQKGRKLWGLVVCHHTTPRFVPFPLRYACEFLIQVFGVQINKEVELATQLKEKHILRTQTVLCDMLLRDAPVGILTQSPNVMDLVKCDGAALYYRNKFWLLGVTPTEIQIKDIAEWILEYHSESTGINTDSLMEAGYPDASSLGEAVCGMAAVKITSKDFLFWFRSHTAKEMKWGGAKHDPDDKVDGKRMHPRSSFKAYLDVVERRSLAWEDVEMDAIHSLQLILRGSLQDEVVDNSNTIVNVPSGDDKIQKIHELRVVTNELVRVIDTAVVPILAVDAVGTVNGWNAKLAELTGLTVVQAIGMPLVKLLESDSLDTVKNMISLALQGIEERDIKIKLKTFGPRKSTGPIILVVNACCSRELNENVVGICFIGQDLTGQKVILDKYTNMQADYVGILRNPSALIPPIFMADEHGRCLEWNDAMQKLSGLAREEAMDKMLLGEVFTVNRFGCRVKDHDTLIKLRILLNSVISGENADKLLFGFFDRHGNYVEALLSANKRTDAEGRITGVLCFLHVASPELQHALHVQGMTEHAAAQSLKKLEYIRREIKKPLNGIIFLQNLMGSSDLSKEQLQLLKRSVLCQEQLNKIVDDTNIENIEECYTELNCIAFNLGETLEATMNQIRILSQERQVHIIHDLPLEVSSMQLYGDNLRLQQVISNLLTNAVVFAPAFEGSSIAFTVIPRKKRIGTKLHIAHLEFRITHPAPGIPEDLIQQMFNHHQGVSREGLGLYISQKLVKIMNGTVQYLREAERSSFIVLVEFPLAGQIDN</sequence>
<dbReference type="CDD" id="cd00082">
    <property type="entry name" value="HisKA"/>
    <property type="match status" value="1"/>
</dbReference>
<keyword evidence="4 10" id="KW-0600">Photoreceptor protein</keyword>
<dbReference type="EMBL" id="JAAARO010000006">
    <property type="protein sequence ID" value="KAF5746170.1"/>
    <property type="molecule type" value="Genomic_DNA"/>
</dbReference>
<dbReference type="InParanoid" id="A0A7J7DII0"/>
<dbReference type="GO" id="GO:0009584">
    <property type="term" value="P:detection of visible light"/>
    <property type="evidence" value="ECO:0007669"/>
    <property type="project" value="InterPro"/>
</dbReference>
<dbReference type="Gene3D" id="3.30.450.20">
    <property type="entry name" value="PAS domain"/>
    <property type="match status" value="3"/>
</dbReference>
<evidence type="ECO:0000313" key="16">
    <source>
        <dbReference type="EMBL" id="KAF5746170.1"/>
    </source>
</evidence>
<feature type="domain" description="PAS" evidence="15">
    <location>
        <begin position="757"/>
        <end position="812"/>
    </location>
</feature>
<evidence type="ECO:0000256" key="8">
    <source>
        <dbReference type="ARBA" id="ARBA00023163"/>
    </source>
</evidence>